<evidence type="ECO:0000313" key="1">
    <source>
        <dbReference type="EMBL" id="CAG4960867.1"/>
    </source>
</evidence>
<protein>
    <submittedName>
        <fullName evidence="1">(apollo) hypothetical protein</fullName>
    </submittedName>
</protein>
<evidence type="ECO:0000313" key="2">
    <source>
        <dbReference type="Proteomes" id="UP000691718"/>
    </source>
</evidence>
<name>A0A8S3WJ53_PARAO</name>
<reference evidence="1" key="1">
    <citation type="submission" date="2021-04" db="EMBL/GenBank/DDBJ databases">
        <authorList>
            <person name="Tunstrom K."/>
        </authorList>
    </citation>
    <scope>NUCLEOTIDE SEQUENCE</scope>
</reference>
<dbReference type="Proteomes" id="UP000691718">
    <property type="component" value="Unassembled WGS sequence"/>
</dbReference>
<proteinExistence type="predicted"/>
<sequence length="176" mass="20190">MKCLACSNSIEKGELLGCVTCKRNLSLQMFEYYNGEIYGQFPTNQRTWKCPTCTNVTKRRHRNNDTLIKINREESSPSDLFDMSCDNISQTEDSNEQLSPNMKHPGVPKVNTFSFPLEEVGKLLDQKLDSKLIAHVCLATEIKQEFRDVLKNLESDFKQITESLTQKVCNSKNSRE</sequence>
<keyword evidence="2" id="KW-1185">Reference proteome</keyword>
<organism evidence="1 2">
    <name type="scientific">Parnassius apollo</name>
    <name type="common">Apollo butterfly</name>
    <name type="synonym">Papilio apollo</name>
    <dbReference type="NCBI Taxonomy" id="110799"/>
    <lineage>
        <taxon>Eukaryota</taxon>
        <taxon>Metazoa</taxon>
        <taxon>Ecdysozoa</taxon>
        <taxon>Arthropoda</taxon>
        <taxon>Hexapoda</taxon>
        <taxon>Insecta</taxon>
        <taxon>Pterygota</taxon>
        <taxon>Neoptera</taxon>
        <taxon>Endopterygota</taxon>
        <taxon>Lepidoptera</taxon>
        <taxon>Glossata</taxon>
        <taxon>Ditrysia</taxon>
        <taxon>Papilionoidea</taxon>
        <taxon>Papilionidae</taxon>
        <taxon>Parnassiinae</taxon>
        <taxon>Parnassini</taxon>
        <taxon>Parnassius</taxon>
        <taxon>Parnassius</taxon>
    </lineage>
</organism>
<dbReference type="EMBL" id="CAJQZP010000419">
    <property type="protein sequence ID" value="CAG4960867.1"/>
    <property type="molecule type" value="Genomic_DNA"/>
</dbReference>
<gene>
    <name evidence="1" type="ORF">PAPOLLO_LOCUS6444</name>
</gene>
<comment type="caution">
    <text evidence="1">The sequence shown here is derived from an EMBL/GenBank/DDBJ whole genome shotgun (WGS) entry which is preliminary data.</text>
</comment>
<dbReference type="AlphaFoldDB" id="A0A8S3WJ53"/>
<accession>A0A8S3WJ53</accession>